<dbReference type="RefSeq" id="WP_281903047.1">
    <property type="nucleotide sequence ID" value="NZ_BSDI01000049.1"/>
</dbReference>
<reference evidence="4" key="1">
    <citation type="submission" date="2022-12" db="EMBL/GenBank/DDBJ databases">
        <title>New Phytohabitans aurantiacus sp. RD004123 nov., an actinomycete isolated from soil.</title>
        <authorList>
            <person name="Triningsih D.W."/>
            <person name="Harunari E."/>
            <person name="Igarashi Y."/>
        </authorList>
    </citation>
    <scope>NUCLEOTIDE SEQUENCE</scope>
    <source>
        <strain evidence="4">RD004123</strain>
    </source>
</reference>
<accession>A0ABQ5R4P9</accession>
<dbReference type="InterPro" id="IPR004111">
    <property type="entry name" value="Repressor_TetR_C"/>
</dbReference>
<comment type="caution">
    <text evidence="4">The sequence shown here is derived from an EMBL/GenBank/DDBJ whole genome shotgun (WGS) entry which is preliminary data.</text>
</comment>
<keyword evidence="5" id="KW-1185">Reference proteome</keyword>
<protein>
    <submittedName>
        <fullName evidence="4">TetR family transcriptional regulator</fullName>
    </submittedName>
</protein>
<keyword evidence="2" id="KW-0804">Transcription</keyword>
<dbReference type="SUPFAM" id="SSF48498">
    <property type="entry name" value="Tetracyclin repressor-like, C-terminal domain"/>
    <property type="match status" value="1"/>
</dbReference>
<dbReference type="InterPro" id="IPR009057">
    <property type="entry name" value="Homeodomain-like_sf"/>
</dbReference>
<dbReference type="InterPro" id="IPR036271">
    <property type="entry name" value="Tet_transcr_reg_TetR-rel_C_sf"/>
</dbReference>
<name>A0ABQ5R4P9_9ACTN</name>
<evidence type="ECO:0000313" key="4">
    <source>
        <dbReference type="EMBL" id="GLI01764.1"/>
    </source>
</evidence>
<evidence type="ECO:0000256" key="1">
    <source>
        <dbReference type="ARBA" id="ARBA00023015"/>
    </source>
</evidence>
<evidence type="ECO:0000256" key="2">
    <source>
        <dbReference type="ARBA" id="ARBA00023163"/>
    </source>
</evidence>
<dbReference type="Pfam" id="PF02909">
    <property type="entry name" value="TetR_C_1"/>
    <property type="match status" value="1"/>
</dbReference>
<organism evidence="4 5">
    <name type="scientific">Phytohabitans aurantiacus</name>
    <dbReference type="NCBI Taxonomy" id="3016789"/>
    <lineage>
        <taxon>Bacteria</taxon>
        <taxon>Bacillati</taxon>
        <taxon>Actinomycetota</taxon>
        <taxon>Actinomycetes</taxon>
        <taxon>Micromonosporales</taxon>
        <taxon>Micromonosporaceae</taxon>
    </lineage>
</organism>
<evidence type="ECO:0000313" key="5">
    <source>
        <dbReference type="Proteomes" id="UP001144280"/>
    </source>
</evidence>
<dbReference type="Proteomes" id="UP001144280">
    <property type="component" value="Unassembled WGS sequence"/>
</dbReference>
<evidence type="ECO:0000259" key="3">
    <source>
        <dbReference type="Pfam" id="PF02909"/>
    </source>
</evidence>
<dbReference type="EMBL" id="BSDI01000049">
    <property type="protein sequence ID" value="GLI01764.1"/>
    <property type="molecule type" value="Genomic_DNA"/>
</dbReference>
<keyword evidence="1" id="KW-0805">Transcription regulation</keyword>
<dbReference type="SUPFAM" id="SSF46689">
    <property type="entry name" value="Homeodomain-like"/>
    <property type="match status" value="1"/>
</dbReference>
<gene>
    <name evidence="4" type="ORF">Pa4123_70400</name>
</gene>
<proteinExistence type="predicted"/>
<sequence length="244" mass="26922">MAVEPNRDVEAHVRRLWRHRGTTVPTPRRGPRQQLDLDEILRAGIAIADAEGLAAVSTRAIAAEFDKSGMVIYPYVGTKENLLALMQDHASAMPSWDDPVTSLADALHAWAEALFDVYLSHPWLTERPWSQATQGPNEQDWLERLLRVLDTWAVAPGARAPAVTMLYATVRATAGTAAAYERMNQQGMAEWRERAEATMALIPDFGQRYPMTTGLEPVTARWQDAPRAGLACAVRLLAAALVTP</sequence>
<dbReference type="Gene3D" id="1.10.357.10">
    <property type="entry name" value="Tetracycline Repressor, domain 2"/>
    <property type="match status" value="1"/>
</dbReference>
<feature type="domain" description="Tetracycline repressor TetR C-terminal" evidence="3">
    <location>
        <begin position="102"/>
        <end position="213"/>
    </location>
</feature>